<sequence length="389" mass="44975">MNNRTSWVDNLRSFVTVLVVAHHSSLAYTTFAWFDKTAYIRSTHPVVDAARSRGLDIFEDFNDVFFMSLMFLISGIFVFRSLQNKGTGKFIRDRFYRLFVPFLIGVTVLMLLAYYPPYYIAHGKHDVLAYVADFFTVEAWPVGPPWFIWVLFVFNLIVAALFPLLQQVVERWSQWLAGRQQQPGKLLLYWFLFSWILYVPMVLLIDAGKWTGIGPFDFQVSRVLLYFGYFFLGMLIGVRGLGRSIFADGSAFVRYWWCWALAALGVYAFLKGSEAPLTAMMARQELSLMQATLIYRSVWILSCTLSGVAFLTIFKSLMNRSSAWWQSLSANAYGIYLVHYIFVLWCQYLLLDVPLTAWPKFLITFVFSWLLSWGVTAIARKNSIIGKYL</sequence>
<gene>
    <name evidence="3" type="ORF">HHL17_17290</name>
</gene>
<keyword evidence="1" id="KW-1133">Transmembrane helix</keyword>
<organism evidence="3 4">
    <name type="scientific">Chitinophaga fulva</name>
    <dbReference type="NCBI Taxonomy" id="2728842"/>
    <lineage>
        <taxon>Bacteria</taxon>
        <taxon>Pseudomonadati</taxon>
        <taxon>Bacteroidota</taxon>
        <taxon>Chitinophagia</taxon>
        <taxon>Chitinophagales</taxon>
        <taxon>Chitinophagaceae</taxon>
        <taxon>Chitinophaga</taxon>
    </lineage>
</organism>
<protein>
    <submittedName>
        <fullName evidence="3">Acyltransferase family protein</fullName>
    </submittedName>
</protein>
<dbReference type="PANTHER" id="PTHR36927:SF4">
    <property type="entry name" value="BLR5718 PROTEIN"/>
    <property type="match status" value="1"/>
</dbReference>
<feature type="transmembrane region" description="Helical" evidence="1">
    <location>
        <begin position="293"/>
        <end position="313"/>
    </location>
</feature>
<evidence type="ECO:0000256" key="1">
    <source>
        <dbReference type="SAM" id="Phobius"/>
    </source>
</evidence>
<feature type="domain" description="Acyltransferase 3" evidence="2">
    <location>
        <begin position="6"/>
        <end position="374"/>
    </location>
</feature>
<dbReference type="GO" id="GO:0016747">
    <property type="term" value="F:acyltransferase activity, transferring groups other than amino-acyl groups"/>
    <property type="evidence" value="ECO:0007669"/>
    <property type="project" value="InterPro"/>
</dbReference>
<proteinExistence type="predicted"/>
<dbReference type="Proteomes" id="UP000583266">
    <property type="component" value="Unassembled WGS sequence"/>
</dbReference>
<dbReference type="Pfam" id="PF01757">
    <property type="entry name" value="Acyl_transf_3"/>
    <property type="match status" value="1"/>
</dbReference>
<feature type="transmembrane region" description="Helical" evidence="1">
    <location>
        <begin position="64"/>
        <end position="83"/>
    </location>
</feature>
<dbReference type="EMBL" id="JABBGC010000002">
    <property type="protein sequence ID" value="NML38964.1"/>
    <property type="molecule type" value="Genomic_DNA"/>
</dbReference>
<comment type="caution">
    <text evidence="3">The sequence shown here is derived from an EMBL/GenBank/DDBJ whole genome shotgun (WGS) entry which is preliminary data.</text>
</comment>
<feature type="transmembrane region" description="Helical" evidence="1">
    <location>
        <begin position="146"/>
        <end position="165"/>
    </location>
</feature>
<feature type="transmembrane region" description="Helical" evidence="1">
    <location>
        <begin position="186"/>
        <end position="203"/>
    </location>
</feature>
<dbReference type="PANTHER" id="PTHR36927">
    <property type="entry name" value="BLR4337 PROTEIN"/>
    <property type="match status" value="1"/>
</dbReference>
<feature type="transmembrane region" description="Helical" evidence="1">
    <location>
        <begin position="254"/>
        <end position="273"/>
    </location>
</feature>
<dbReference type="InterPro" id="IPR002656">
    <property type="entry name" value="Acyl_transf_3_dom"/>
</dbReference>
<keyword evidence="1" id="KW-0812">Transmembrane</keyword>
<dbReference type="RefSeq" id="WP_169226092.1">
    <property type="nucleotide sequence ID" value="NZ_JABBGC010000002.1"/>
</dbReference>
<accession>A0A848GKL7</accession>
<dbReference type="InterPro" id="IPR050623">
    <property type="entry name" value="Glucan_succinyl_AcylTrfase"/>
</dbReference>
<feature type="transmembrane region" description="Helical" evidence="1">
    <location>
        <begin position="12"/>
        <end position="34"/>
    </location>
</feature>
<keyword evidence="1" id="KW-0472">Membrane</keyword>
<keyword evidence="4" id="KW-1185">Reference proteome</keyword>
<feature type="transmembrane region" description="Helical" evidence="1">
    <location>
        <begin position="95"/>
        <end position="115"/>
    </location>
</feature>
<feature type="transmembrane region" description="Helical" evidence="1">
    <location>
        <begin position="333"/>
        <end position="351"/>
    </location>
</feature>
<evidence type="ECO:0000313" key="4">
    <source>
        <dbReference type="Proteomes" id="UP000583266"/>
    </source>
</evidence>
<evidence type="ECO:0000259" key="2">
    <source>
        <dbReference type="Pfam" id="PF01757"/>
    </source>
</evidence>
<feature type="transmembrane region" description="Helical" evidence="1">
    <location>
        <begin position="223"/>
        <end position="242"/>
    </location>
</feature>
<name>A0A848GKL7_9BACT</name>
<keyword evidence="3" id="KW-0808">Transferase</keyword>
<evidence type="ECO:0000313" key="3">
    <source>
        <dbReference type="EMBL" id="NML38964.1"/>
    </source>
</evidence>
<feature type="transmembrane region" description="Helical" evidence="1">
    <location>
        <begin position="357"/>
        <end position="379"/>
    </location>
</feature>
<reference evidence="3 4" key="1">
    <citation type="submission" date="2020-04" db="EMBL/GenBank/DDBJ databases">
        <title>Chitinophaga sp. G-6-1-13 sp. nov., isolated from soil.</title>
        <authorList>
            <person name="Dahal R.H."/>
            <person name="Chaudhary D.K."/>
        </authorList>
    </citation>
    <scope>NUCLEOTIDE SEQUENCE [LARGE SCALE GENOMIC DNA]</scope>
    <source>
        <strain evidence="3 4">G-6-1-13</strain>
    </source>
</reference>
<keyword evidence="3" id="KW-0012">Acyltransferase</keyword>
<dbReference type="AlphaFoldDB" id="A0A848GKL7"/>